<feature type="region of interest" description="Disordered" evidence="1">
    <location>
        <begin position="1"/>
        <end position="29"/>
    </location>
</feature>
<feature type="compositionally biased region" description="Polar residues" evidence="1">
    <location>
        <begin position="1"/>
        <end position="26"/>
    </location>
</feature>
<evidence type="ECO:0000256" key="1">
    <source>
        <dbReference type="SAM" id="MobiDB-lite"/>
    </source>
</evidence>
<proteinExistence type="predicted"/>
<name>A0A7J7DMH0_TRIWF</name>
<evidence type="ECO:0000313" key="3">
    <source>
        <dbReference type="Proteomes" id="UP000593562"/>
    </source>
</evidence>
<dbReference type="Proteomes" id="UP000593562">
    <property type="component" value="Unassembled WGS sequence"/>
</dbReference>
<organism evidence="2 3">
    <name type="scientific">Tripterygium wilfordii</name>
    <name type="common">Thunder God vine</name>
    <dbReference type="NCBI Taxonomy" id="458696"/>
    <lineage>
        <taxon>Eukaryota</taxon>
        <taxon>Viridiplantae</taxon>
        <taxon>Streptophyta</taxon>
        <taxon>Embryophyta</taxon>
        <taxon>Tracheophyta</taxon>
        <taxon>Spermatophyta</taxon>
        <taxon>Magnoliopsida</taxon>
        <taxon>eudicotyledons</taxon>
        <taxon>Gunneridae</taxon>
        <taxon>Pentapetalae</taxon>
        <taxon>rosids</taxon>
        <taxon>fabids</taxon>
        <taxon>Celastrales</taxon>
        <taxon>Celastraceae</taxon>
        <taxon>Tripterygium</taxon>
    </lineage>
</organism>
<protein>
    <submittedName>
        <fullName evidence="2">Uncharacterized protein</fullName>
    </submittedName>
</protein>
<dbReference type="AlphaFoldDB" id="A0A7J7DMH0"/>
<dbReference type="OrthoDB" id="1880786at2759"/>
<reference evidence="2 3" key="1">
    <citation type="journal article" date="2020" name="Nat. Commun.">
        <title>Genome of Tripterygium wilfordii and identification of cytochrome P450 involved in triptolide biosynthesis.</title>
        <authorList>
            <person name="Tu L."/>
            <person name="Su P."/>
            <person name="Zhang Z."/>
            <person name="Gao L."/>
            <person name="Wang J."/>
            <person name="Hu T."/>
            <person name="Zhou J."/>
            <person name="Zhang Y."/>
            <person name="Zhao Y."/>
            <person name="Liu Y."/>
            <person name="Song Y."/>
            <person name="Tong Y."/>
            <person name="Lu Y."/>
            <person name="Yang J."/>
            <person name="Xu C."/>
            <person name="Jia M."/>
            <person name="Peters R.J."/>
            <person name="Huang L."/>
            <person name="Gao W."/>
        </authorList>
    </citation>
    <scope>NUCLEOTIDE SEQUENCE [LARGE SCALE GENOMIC DNA]</scope>
    <source>
        <strain evidence="3">cv. XIE 37</strain>
        <tissue evidence="2">Leaf</tissue>
    </source>
</reference>
<dbReference type="EMBL" id="JAAARO010000005">
    <property type="protein sequence ID" value="KAF5747479.1"/>
    <property type="molecule type" value="Genomic_DNA"/>
</dbReference>
<dbReference type="PANTHER" id="PTHR34665:SF4">
    <property type="entry name" value="DUF3741 DOMAIN-CONTAINING PROTEIN"/>
    <property type="match status" value="1"/>
</dbReference>
<comment type="caution">
    <text evidence="2">The sequence shown here is derived from an EMBL/GenBank/DDBJ whole genome shotgun (WGS) entry which is preliminary data.</text>
</comment>
<gene>
    <name evidence="2" type="ORF">HS088_TW05G00200</name>
</gene>
<sequence length="185" mass="20936">MPSSSFNLFMQNKNPKPRSSSSTSRAGTDDSDIIKAAAWAWYQHGSGSEAKIIREFDVFRPHRPPRPSRYKLEAMRTHHSISQSLTPSPIHTPNRNSLLDKFEIESISKRLDSLIESSKFDGGGAYVKKKEKKKKKKPIAKGFWPRHAVMCGAKEDMVNTAAYQRPVRFVPLATSKPRATHDRKS</sequence>
<dbReference type="InParanoid" id="A0A7J7DMH0"/>
<evidence type="ECO:0000313" key="2">
    <source>
        <dbReference type="EMBL" id="KAF5747479.1"/>
    </source>
</evidence>
<dbReference type="PANTHER" id="PTHR34665">
    <property type="entry name" value="DUF3741 DOMAIN-CONTAINING PROTEIN"/>
    <property type="match status" value="1"/>
</dbReference>
<accession>A0A7J7DMH0</accession>
<keyword evidence="3" id="KW-1185">Reference proteome</keyword>